<evidence type="ECO:0000313" key="1">
    <source>
        <dbReference type="EMBL" id="GGD93947.1"/>
    </source>
</evidence>
<evidence type="ECO:0000313" key="2">
    <source>
        <dbReference type="Proteomes" id="UP000652231"/>
    </source>
</evidence>
<dbReference type="AlphaFoldDB" id="A0A8J2V9Q6"/>
<accession>A0A8J2V9Q6</accession>
<reference evidence="1" key="2">
    <citation type="submission" date="2020-09" db="EMBL/GenBank/DDBJ databases">
        <authorList>
            <person name="Sun Q."/>
            <person name="Zhou Y."/>
        </authorList>
    </citation>
    <scope>NUCLEOTIDE SEQUENCE</scope>
    <source>
        <strain evidence="1">CGMCC 1.12924</strain>
    </source>
</reference>
<name>A0A8J2V9Q6_9FLAO</name>
<comment type="caution">
    <text evidence="1">The sequence shown here is derived from an EMBL/GenBank/DDBJ whole genome shotgun (WGS) entry which is preliminary data.</text>
</comment>
<sequence>MNSNNKSLKNTFTAFIVLFFVTISIGQTKADLKVISNAEETKTTFIKSNPELADLILDSHAYVIFPELKEGTYAKEGVSGKGAVYSNGKVIGIAQVTQPDSGFDLEGQTFSELVLFENETQFERMKEDNLKLITDMHGVMMEKGQTKSMQFRDGMTVVTMPHNQAQIEITVAGQSFSFKKFK</sequence>
<gene>
    <name evidence="1" type="ORF">GCM10011312_17090</name>
</gene>
<protein>
    <submittedName>
        <fullName evidence="1">Uncharacterized protein</fullName>
    </submittedName>
</protein>
<keyword evidence="2" id="KW-1185">Reference proteome</keyword>
<proteinExistence type="predicted"/>
<dbReference type="RefSeq" id="WP_188441542.1">
    <property type="nucleotide sequence ID" value="NZ_BMGK01000006.1"/>
</dbReference>
<reference evidence="1" key="1">
    <citation type="journal article" date="2014" name="Int. J. Syst. Evol. Microbiol.">
        <title>Complete genome sequence of Corynebacterium casei LMG S-19264T (=DSM 44701T), isolated from a smear-ripened cheese.</title>
        <authorList>
            <consortium name="US DOE Joint Genome Institute (JGI-PGF)"/>
            <person name="Walter F."/>
            <person name="Albersmeier A."/>
            <person name="Kalinowski J."/>
            <person name="Ruckert C."/>
        </authorList>
    </citation>
    <scope>NUCLEOTIDE SEQUENCE</scope>
    <source>
        <strain evidence="1">CGMCC 1.12924</strain>
    </source>
</reference>
<organism evidence="1 2">
    <name type="scientific">Planktosalinus lacus</name>
    <dbReference type="NCBI Taxonomy" id="1526573"/>
    <lineage>
        <taxon>Bacteria</taxon>
        <taxon>Pseudomonadati</taxon>
        <taxon>Bacteroidota</taxon>
        <taxon>Flavobacteriia</taxon>
        <taxon>Flavobacteriales</taxon>
        <taxon>Flavobacteriaceae</taxon>
        <taxon>Planktosalinus</taxon>
    </lineage>
</organism>
<dbReference type="Proteomes" id="UP000652231">
    <property type="component" value="Unassembled WGS sequence"/>
</dbReference>
<dbReference type="EMBL" id="BMGK01000006">
    <property type="protein sequence ID" value="GGD93947.1"/>
    <property type="molecule type" value="Genomic_DNA"/>
</dbReference>